<dbReference type="Gene3D" id="1.10.357.10">
    <property type="entry name" value="Tetracycline Repressor, domain 2"/>
    <property type="match status" value="1"/>
</dbReference>
<evidence type="ECO:0000256" key="5">
    <source>
        <dbReference type="PROSITE-ProRule" id="PRU00335"/>
    </source>
</evidence>
<reference evidence="9" key="1">
    <citation type="journal article" date="2019" name="Int. J. Syst. Evol. Microbiol.">
        <title>The Global Catalogue of Microorganisms (GCM) 10K type strain sequencing project: providing services to taxonomists for standard genome sequencing and annotation.</title>
        <authorList>
            <consortium name="The Broad Institute Genomics Platform"/>
            <consortium name="The Broad Institute Genome Sequencing Center for Infectious Disease"/>
            <person name="Wu L."/>
            <person name="Ma J."/>
        </authorList>
    </citation>
    <scope>NUCLEOTIDE SEQUENCE [LARGE SCALE GENOMIC DNA]</scope>
    <source>
        <strain evidence="9">JCM 14307</strain>
    </source>
</reference>
<dbReference type="InterPro" id="IPR050109">
    <property type="entry name" value="HTH-type_TetR-like_transc_reg"/>
</dbReference>
<proteinExistence type="predicted"/>
<dbReference type="PANTHER" id="PTHR30055:SF234">
    <property type="entry name" value="HTH-TYPE TRANSCRIPTIONAL REGULATOR BETI"/>
    <property type="match status" value="1"/>
</dbReference>
<dbReference type="InterPro" id="IPR039538">
    <property type="entry name" value="BetI_C"/>
</dbReference>
<dbReference type="Pfam" id="PF00440">
    <property type="entry name" value="TetR_N"/>
    <property type="match status" value="1"/>
</dbReference>
<keyword evidence="4" id="KW-0804">Transcription</keyword>
<dbReference type="Proteomes" id="UP001500280">
    <property type="component" value="Unassembled WGS sequence"/>
</dbReference>
<comment type="caution">
    <text evidence="8">The sequence shown here is derived from an EMBL/GenBank/DDBJ whole genome shotgun (WGS) entry which is preliminary data.</text>
</comment>
<evidence type="ECO:0000256" key="6">
    <source>
        <dbReference type="SAM" id="MobiDB-lite"/>
    </source>
</evidence>
<dbReference type="PROSITE" id="PS50977">
    <property type="entry name" value="HTH_TETR_2"/>
    <property type="match status" value="1"/>
</dbReference>
<evidence type="ECO:0000256" key="4">
    <source>
        <dbReference type="ARBA" id="ARBA00023163"/>
    </source>
</evidence>
<evidence type="ECO:0000256" key="1">
    <source>
        <dbReference type="ARBA" id="ARBA00022491"/>
    </source>
</evidence>
<dbReference type="Pfam" id="PF13977">
    <property type="entry name" value="TetR_C_6"/>
    <property type="match status" value="1"/>
</dbReference>
<feature type="region of interest" description="Disordered" evidence="6">
    <location>
        <begin position="1"/>
        <end position="23"/>
    </location>
</feature>
<dbReference type="InterPro" id="IPR036271">
    <property type="entry name" value="Tet_transcr_reg_TetR-rel_C_sf"/>
</dbReference>
<keyword evidence="2" id="KW-0805">Transcription regulation</keyword>
<keyword evidence="9" id="KW-1185">Reference proteome</keyword>
<dbReference type="SUPFAM" id="SSF48498">
    <property type="entry name" value="Tetracyclin repressor-like, C-terminal domain"/>
    <property type="match status" value="1"/>
</dbReference>
<keyword evidence="3 5" id="KW-0238">DNA-binding</keyword>
<evidence type="ECO:0000313" key="9">
    <source>
        <dbReference type="Proteomes" id="UP001500280"/>
    </source>
</evidence>
<dbReference type="InterPro" id="IPR001647">
    <property type="entry name" value="HTH_TetR"/>
</dbReference>
<gene>
    <name evidence="8" type="ORF">GCM10009745_10110</name>
</gene>
<dbReference type="PRINTS" id="PR00455">
    <property type="entry name" value="HTHTETR"/>
</dbReference>
<evidence type="ECO:0000256" key="3">
    <source>
        <dbReference type="ARBA" id="ARBA00023125"/>
    </source>
</evidence>
<dbReference type="SUPFAM" id="SSF46689">
    <property type="entry name" value="Homeodomain-like"/>
    <property type="match status" value="1"/>
</dbReference>
<evidence type="ECO:0000313" key="8">
    <source>
        <dbReference type="EMBL" id="GAA1669666.1"/>
    </source>
</evidence>
<name>A0ABP4SCP6_9ACTN</name>
<evidence type="ECO:0000256" key="2">
    <source>
        <dbReference type="ARBA" id="ARBA00023015"/>
    </source>
</evidence>
<feature type="domain" description="HTH tetR-type" evidence="7">
    <location>
        <begin position="26"/>
        <end position="86"/>
    </location>
</feature>
<dbReference type="EMBL" id="BAAANF010000003">
    <property type="protein sequence ID" value="GAA1669666.1"/>
    <property type="molecule type" value="Genomic_DNA"/>
</dbReference>
<organism evidence="8 9">
    <name type="scientific">Kribbella yunnanensis</name>
    <dbReference type="NCBI Taxonomy" id="190194"/>
    <lineage>
        <taxon>Bacteria</taxon>
        <taxon>Bacillati</taxon>
        <taxon>Actinomycetota</taxon>
        <taxon>Actinomycetes</taxon>
        <taxon>Propionibacteriales</taxon>
        <taxon>Kribbellaceae</taxon>
        <taxon>Kribbella</taxon>
    </lineage>
</organism>
<dbReference type="PANTHER" id="PTHR30055">
    <property type="entry name" value="HTH-TYPE TRANSCRIPTIONAL REGULATOR RUTR"/>
    <property type="match status" value="1"/>
</dbReference>
<dbReference type="InterPro" id="IPR009057">
    <property type="entry name" value="Homeodomain-like_sf"/>
</dbReference>
<accession>A0ABP4SCP6</accession>
<evidence type="ECO:0000259" key="7">
    <source>
        <dbReference type="PROSITE" id="PS50977"/>
    </source>
</evidence>
<keyword evidence="1" id="KW-0678">Repressor</keyword>
<feature type="DNA-binding region" description="H-T-H motif" evidence="5">
    <location>
        <begin position="49"/>
        <end position="68"/>
    </location>
</feature>
<protein>
    <submittedName>
        <fullName evidence="8">TetR/AcrR family transcriptional regulator</fullName>
    </submittedName>
</protein>
<sequence>MSGSGGYAPSVTENGAAVPKRQERGAAREQQIVSAAAELIAERGLANLRVADVAERAGLGAGHVSYYFRSKTLLLMRAIQQSEDAFIDQTEATLARIRDPWKRLAKFIELSAANGPRDPGWVLWFEVWSNAAQSDEVARLHEELDARSCALLADIIRHGCDQGVFTTDDPTQAAIVLAATIDGLSIQLTLGKAGLTARQVNRLCLDTARTLLTH</sequence>